<dbReference type="PANTHER" id="PTHR42280:SF1">
    <property type="entry name" value="CITG FAMILY PROTEIN"/>
    <property type="match status" value="1"/>
</dbReference>
<feature type="region of interest" description="Disordered" evidence="1">
    <location>
        <begin position="176"/>
        <end position="208"/>
    </location>
</feature>
<dbReference type="GO" id="GO:0046917">
    <property type="term" value="F:triphosphoribosyl-dephospho-CoA synthase activity"/>
    <property type="evidence" value="ECO:0007669"/>
    <property type="project" value="InterPro"/>
</dbReference>
<evidence type="ECO:0000256" key="1">
    <source>
        <dbReference type="SAM" id="MobiDB-lite"/>
    </source>
</evidence>
<sequence>MTGRNSGATRRTPAENAQLALLLEVAGTPKPGNVDRRRDLEDLRFEHFLAGTVGAGKGLRRAEHGARVGIAFERAVAGMSRQSGGNTQFGCLLLLVPLVSAAARGDLTPDGLDRVVADTTVEDAVSFYRAFEHVDVAVRDPPAEMDDLDVRRGEAAAPTLRERGLTLSDVLALSTGDAAGGGMEEEARGETDGEPGAETEAGTRGIPDWNAVDWTTGFERPFAVAASIRDDTGPIGDRTARAFLEVLADRPDTLVATSHGPAVARDVSERAADVRGDLEAADALADALVEEGINPGTTADTVAAGLFVALERGLSV</sequence>
<dbReference type="Gene3D" id="1.10.4200.10">
    <property type="entry name" value="Triphosphoribosyl-dephospho-CoA protein"/>
    <property type="match status" value="1"/>
</dbReference>
<dbReference type="EMBL" id="FNWU01000002">
    <property type="protein sequence ID" value="SEH47801.1"/>
    <property type="molecule type" value="Genomic_DNA"/>
</dbReference>
<dbReference type="InterPro" id="IPR002736">
    <property type="entry name" value="CitG"/>
</dbReference>
<dbReference type="Proteomes" id="UP000199215">
    <property type="component" value="Unassembled WGS sequence"/>
</dbReference>
<keyword evidence="3" id="KW-1185">Reference proteome</keyword>
<dbReference type="AlphaFoldDB" id="A0A1H6IG95"/>
<dbReference type="OrthoDB" id="85890at2157"/>
<proteinExistence type="predicted"/>
<organism evidence="2 3">
    <name type="scientific">Halopenitus malekzadehii</name>
    <dbReference type="NCBI Taxonomy" id="1267564"/>
    <lineage>
        <taxon>Archaea</taxon>
        <taxon>Methanobacteriati</taxon>
        <taxon>Methanobacteriota</taxon>
        <taxon>Stenosarchaea group</taxon>
        <taxon>Halobacteria</taxon>
        <taxon>Halobacteriales</taxon>
        <taxon>Haloferacaceae</taxon>
        <taxon>Halopenitus</taxon>
    </lineage>
</organism>
<dbReference type="STRING" id="1267564.SAMN05192561_102328"/>
<dbReference type="RefSeq" id="WP_092816351.1">
    <property type="nucleotide sequence ID" value="NZ_FNWU01000002.1"/>
</dbReference>
<dbReference type="PANTHER" id="PTHR42280">
    <property type="entry name" value="CITG FAMILY PROTEIN"/>
    <property type="match status" value="1"/>
</dbReference>
<accession>A0A1H6IG95</accession>
<dbReference type="Pfam" id="PF01874">
    <property type="entry name" value="CitG"/>
    <property type="match status" value="2"/>
</dbReference>
<name>A0A1H6IG95_9EURY</name>
<reference evidence="2 3" key="1">
    <citation type="submission" date="2016-10" db="EMBL/GenBank/DDBJ databases">
        <authorList>
            <person name="de Groot N.N."/>
        </authorList>
    </citation>
    <scope>NUCLEOTIDE SEQUENCE [LARGE SCALE GENOMIC DNA]</scope>
    <source>
        <strain evidence="2 3">IBRC-M10418</strain>
    </source>
</reference>
<gene>
    <name evidence="2" type="ORF">SAMN05192561_102328</name>
</gene>
<evidence type="ECO:0000313" key="3">
    <source>
        <dbReference type="Proteomes" id="UP000199215"/>
    </source>
</evidence>
<evidence type="ECO:0000313" key="2">
    <source>
        <dbReference type="EMBL" id="SEH47801.1"/>
    </source>
</evidence>
<dbReference type="GO" id="GO:0005524">
    <property type="term" value="F:ATP binding"/>
    <property type="evidence" value="ECO:0007669"/>
    <property type="project" value="InterPro"/>
</dbReference>
<protein>
    <submittedName>
        <fullName evidence="2">Triphosphoribosyl-dephospho-CoA synthase</fullName>
    </submittedName>
</protein>